<organism evidence="2 3">
    <name type="scientific">Dreissena polymorpha</name>
    <name type="common">Zebra mussel</name>
    <name type="synonym">Mytilus polymorpha</name>
    <dbReference type="NCBI Taxonomy" id="45954"/>
    <lineage>
        <taxon>Eukaryota</taxon>
        <taxon>Metazoa</taxon>
        <taxon>Spiralia</taxon>
        <taxon>Lophotrochozoa</taxon>
        <taxon>Mollusca</taxon>
        <taxon>Bivalvia</taxon>
        <taxon>Autobranchia</taxon>
        <taxon>Heteroconchia</taxon>
        <taxon>Euheterodonta</taxon>
        <taxon>Imparidentia</taxon>
        <taxon>Neoheterodontei</taxon>
        <taxon>Myida</taxon>
        <taxon>Dreissenoidea</taxon>
        <taxon>Dreissenidae</taxon>
        <taxon>Dreissena</taxon>
    </lineage>
</organism>
<name>A0A9D4JSN7_DREPO</name>
<evidence type="ECO:0000256" key="1">
    <source>
        <dbReference type="SAM" id="MobiDB-lite"/>
    </source>
</evidence>
<proteinExistence type="predicted"/>
<evidence type="ECO:0000313" key="3">
    <source>
        <dbReference type="Proteomes" id="UP000828390"/>
    </source>
</evidence>
<reference evidence="2" key="1">
    <citation type="journal article" date="2019" name="bioRxiv">
        <title>The Genome of the Zebra Mussel, Dreissena polymorpha: A Resource for Invasive Species Research.</title>
        <authorList>
            <person name="McCartney M.A."/>
            <person name="Auch B."/>
            <person name="Kono T."/>
            <person name="Mallez S."/>
            <person name="Zhang Y."/>
            <person name="Obille A."/>
            <person name="Becker A."/>
            <person name="Abrahante J.E."/>
            <person name="Garbe J."/>
            <person name="Badalamenti J.P."/>
            <person name="Herman A."/>
            <person name="Mangelson H."/>
            <person name="Liachko I."/>
            <person name="Sullivan S."/>
            <person name="Sone E.D."/>
            <person name="Koren S."/>
            <person name="Silverstein K.A.T."/>
            <person name="Beckman K.B."/>
            <person name="Gohl D.M."/>
        </authorList>
    </citation>
    <scope>NUCLEOTIDE SEQUENCE</scope>
    <source>
        <strain evidence="2">Duluth1</strain>
        <tissue evidence="2">Whole animal</tissue>
    </source>
</reference>
<sequence length="95" mass="11398">MLDSSTITNNIKEVLVRKRRNNKRWARTKIVYLCNKRRELRHKKYTSLDFRTEYQKANRGKKKKIKNEKEEWIDEPAPLTKMSPQAALRRPTAPS</sequence>
<dbReference type="EMBL" id="JAIWYP010000005">
    <property type="protein sequence ID" value="KAH3819228.1"/>
    <property type="molecule type" value="Genomic_DNA"/>
</dbReference>
<gene>
    <name evidence="2" type="ORF">DPMN_120962</name>
</gene>
<reference evidence="2" key="2">
    <citation type="submission" date="2020-11" db="EMBL/GenBank/DDBJ databases">
        <authorList>
            <person name="McCartney M.A."/>
            <person name="Auch B."/>
            <person name="Kono T."/>
            <person name="Mallez S."/>
            <person name="Becker A."/>
            <person name="Gohl D.M."/>
            <person name="Silverstein K.A.T."/>
            <person name="Koren S."/>
            <person name="Bechman K.B."/>
            <person name="Herman A."/>
            <person name="Abrahante J.E."/>
            <person name="Garbe J."/>
        </authorList>
    </citation>
    <scope>NUCLEOTIDE SEQUENCE</scope>
    <source>
        <strain evidence="2">Duluth1</strain>
        <tissue evidence="2">Whole animal</tissue>
    </source>
</reference>
<protein>
    <submittedName>
        <fullName evidence="2">Uncharacterized protein</fullName>
    </submittedName>
</protein>
<comment type="caution">
    <text evidence="2">The sequence shown here is derived from an EMBL/GenBank/DDBJ whole genome shotgun (WGS) entry which is preliminary data.</text>
</comment>
<dbReference type="Proteomes" id="UP000828390">
    <property type="component" value="Unassembled WGS sequence"/>
</dbReference>
<feature type="region of interest" description="Disordered" evidence="1">
    <location>
        <begin position="58"/>
        <end position="95"/>
    </location>
</feature>
<evidence type="ECO:0000313" key="2">
    <source>
        <dbReference type="EMBL" id="KAH3819228.1"/>
    </source>
</evidence>
<accession>A0A9D4JSN7</accession>
<keyword evidence="3" id="KW-1185">Reference proteome</keyword>
<dbReference type="AlphaFoldDB" id="A0A9D4JSN7"/>